<name>A0ABD3PB57_9STRA</name>
<evidence type="ECO:0000313" key="3">
    <source>
        <dbReference type="Proteomes" id="UP001530400"/>
    </source>
</evidence>
<feature type="region of interest" description="Disordered" evidence="1">
    <location>
        <begin position="1"/>
        <end position="140"/>
    </location>
</feature>
<evidence type="ECO:0000313" key="2">
    <source>
        <dbReference type="EMBL" id="KAL3784396.1"/>
    </source>
</evidence>
<evidence type="ECO:0000256" key="1">
    <source>
        <dbReference type="SAM" id="MobiDB-lite"/>
    </source>
</evidence>
<feature type="compositionally biased region" description="Polar residues" evidence="1">
    <location>
        <begin position="1"/>
        <end position="18"/>
    </location>
</feature>
<feature type="compositionally biased region" description="Low complexity" evidence="1">
    <location>
        <begin position="23"/>
        <end position="38"/>
    </location>
</feature>
<dbReference type="PANTHER" id="PTHR35213">
    <property type="entry name" value="RING-TYPE DOMAIN-CONTAINING PROTEIN-RELATED"/>
    <property type="match status" value="1"/>
</dbReference>
<gene>
    <name evidence="2" type="ORF">ACHAWO_012942</name>
</gene>
<sequence length="610" mass="65647">MTAKESSAATPDAVTSRQVKPVIPASSTTRITASTIASKVNTSGGAQTPRSAADSNAMPPPPPGYPVPARPGSRPAASTSSGIKASHLPPNTAKRPVTTIASSTRYTDPSSAITGPQPQITTPAPPPQQQGASPPYLYDHKSRPQLLRRGKWTTEEEEYASRLIHLFKSGLLPLTDGTTLRNFLSKLLNCDPMRISKKFVGNNCIGKQVFRRRAAEMGRLGEGEMRRSSLELSELEQRFLDRVASTNRVKPHTHPPQISTYGSPHSTHIRRNYIEDDRDRPPTPPWLKPPSTYVSKRPPRNNIPRKKLRVAPPGVSYQQPLAQPLVAQPATVTSARPTVTIAKLDTEKAMNAISKSTKDEPIKRSESALEQLARTASAAKFVEDIVSGDLGDIHIKGAKLSSLSLQGSFQALMSLDMESVENLAQLSSLNMSSDELNKLAESHRKGSGFKSSSRMESFIKNLSNANLKTDSAAALSNLFSNLQKNSIADFDDGKFKQVESSTGLSNLRAVNGLTSSHHDSIEDFLSLMKSGDIPHEDANMLNVPLQKVMGSGSLSSKLSQHQLLKLASRASLAKLASKSNLSESLSDLAAACSSATSGGLKKRKRGDAAS</sequence>
<dbReference type="EMBL" id="JALLPJ020000729">
    <property type="protein sequence ID" value="KAL3784396.1"/>
    <property type="molecule type" value="Genomic_DNA"/>
</dbReference>
<feature type="compositionally biased region" description="Basic residues" evidence="1">
    <location>
        <begin position="297"/>
        <end position="307"/>
    </location>
</feature>
<feature type="region of interest" description="Disordered" evidence="1">
    <location>
        <begin position="275"/>
        <end position="307"/>
    </location>
</feature>
<organism evidence="2 3">
    <name type="scientific">Cyclotella atomus</name>
    <dbReference type="NCBI Taxonomy" id="382360"/>
    <lineage>
        <taxon>Eukaryota</taxon>
        <taxon>Sar</taxon>
        <taxon>Stramenopiles</taxon>
        <taxon>Ochrophyta</taxon>
        <taxon>Bacillariophyta</taxon>
        <taxon>Coscinodiscophyceae</taxon>
        <taxon>Thalassiosirophycidae</taxon>
        <taxon>Stephanodiscales</taxon>
        <taxon>Stephanodiscaceae</taxon>
        <taxon>Cyclotella</taxon>
    </lineage>
</organism>
<accession>A0ABD3PB57</accession>
<proteinExistence type="predicted"/>
<dbReference type="AlphaFoldDB" id="A0ABD3PB57"/>
<feature type="compositionally biased region" description="Polar residues" evidence="1">
    <location>
        <begin position="99"/>
        <end position="111"/>
    </location>
</feature>
<protein>
    <submittedName>
        <fullName evidence="2">Uncharacterized protein</fullName>
    </submittedName>
</protein>
<feature type="compositionally biased region" description="Low complexity" evidence="1">
    <location>
        <begin position="112"/>
        <end position="122"/>
    </location>
</feature>
<dbReference type="PANTHER" id="PTHR35213:SF5">
    <property type="entry name" value="RING-TYPE DOMAIN-CONTAINING PROTEIN"/>
    <property type="match status" value="1"/>
</dbReference>
<dbReference type="Proteomes" id="UP001530400">
    <property type="component" value="Unassembled WGS sequence"/>
</dbReference>
<feature type="compositionally biased region" description="Pro residues" evidence="1">
    <location>
        <begin position="58"/>
        <end position="69"/>
    </location>
</feature>
<comment type="caution">
    <text evidence="2">The sequence shown here is derived from an EMBL/GenBank/DDBJ whole genome shotgun (WGS) entry which is preliminary data.</text>
</comment>
<reference evidence="2 3" key="1">
    <citation type="submission" date="2024-10" db="EMBL/GenBank/DDBJ databases">
        <title>Updated reference genomes for cyclostephanoid diatoms.</title>
        <authorList>
            <person name="Roberts W.R."/>
            <person name="Alverson A.J."/>
        </authorList>
    </citation>
    <scope>NUCLEOTIDE SEQUENCE [LARGE SCALE GENOMIC DNA]</scope>
    <source>
        <strain evidence="2 3">AJA010-31</strain>
    </source>
</reference>
<keyword evidence="3" id="KW-1185">Reference proteome</keyword>
<feature type="compositionally biased region" description="Polar residues" evidence="1">
    <location>
        <begin position="39"/>
        <end position="54"/>
    </location>
</feature>